<accession>A0A0F9LM26</accession>
<name>A0A0F9LM26_9ZZZZ</name>
<feature type="region of interest" description="Disordered" evidence="1">
    <location>
        <begin position="115"/>
        <end position="151"/>
    </location>
</feature>
<reference evidence="2" key="1">
    <citation type="journal article" date="2015" name="Nature">
        <title>Complex archaea that bridge the gap between prokaryotes and eukaryotes.</title>
        <authorList>
            <person name="Spang A."/>
            <person name="Saw J.H."/>
            <person name="Jorgensen S.L."/>
            <person name="Zaremba-Niedzwiedzka K."/>
            <person name="Martijn J."/>
            <person name="Lind A.E."/>
            <person name="van Eijk R."/>
            <person name="Schleper C."/>
            <person name="Guy L."/>
            <person name="Ettema T.J."/>
        </authorList>
    </citation>
    <scope>NUCLEOTIDE SEQUENCE</scope>
</reference>
<protein>
    <submittedName>
        <fullName evidence="2">Uncharacterized protein</fullName>
    </submittedName>
</protein>
<dbReference type="AlphaFoldDB" id="A0A0F9LM26"/>
<dbReference type="EMBL" id="LAZR01006143">
    <property type="protein sequence ID" value="KKM94403.1"/>
    <property type="molecule type" value="Genomic_DNA"/>
</dbReference>
<evidence type="ECO:0000313" key="2">
    <source>
        <dbReference type="EMBL" id="KKM94403.1"/>
    </source>
</evidence>
<comment type="caution">
    <text evidence="2">The sequence shown here is derived from an EMBL/GenBank/DDBJ whole genome shotgun (WGS) entry which is preliminary data.</text>
</comment>
<sequence length="151" mass="17085">MTKSQSFKFDIKPSFFLGEPADSQNLFLRNEPNLSNQKFTTNPCGIDGYNAFQRITKNGTNPNEANFSPLHRRGFPLLSRRIHAFLKILFLGSKPNFPTQRITATTCSGNTYNDFYPQTNKKSKPNPNPIQTQNKPNFGEKANFPTLSPNP</sequence>
<evidence type="ECO:0000256" key="1">
    <source>
        <dbReference type="SAM" id="MobiDB-lite"/>
    </source>
</evidence>
<gene>
    <name evidence="2" type="ORF">LCGC14_1198590</name>
</gene>
<organism evidence="2">
    <name type="scientific">marine sediment metagenome</name>
    <dbReference type="NCBI Taxonomy" id="412755"/>
    <lineage>
        <taxon>unclassified sequences</taxon>
        <taxon>metagenomes</taxon>
        <taxon>ecological metagenomes</taxon>
    </lineage>
</organism>
<proteinExistence type="predicted"/>